<evidence type="ECO:0000313" key="4">
    <source>
        <dbReference type="EMBL" id="PYC67845.1"/>
    </source>
</evidence>
<gene>
    <name evidence="4" type="ORF">C7C46_29855</name>
</gene>
<dbReference type="InterPro" id="IPR050832">
    <property type="entry name" value="Bact_Acetyltransf"/>
</dbReference>
<feature type="domain" description="N-acetyltransferase" evidence="3">
    <location>
        <begin position="13"/>
        <end position="158"/>
    </location>
</feature>
<dbReference type="CDD" id="cd04301">
    <property type="entry name" value="NAT_SF"/>
    <property type="match status" value="1"/>
</dbReference>
<evidence type="ECO:0000259" key="3">
    <source>
        <dbReference type="PROSITE" id="PS51186"/>
    </source>
</evidence>
<proteinExistence type="predicted"/>
<dbReference type="InterPro" id="IPR000182">
    <property type="entry name" value="GNAT_dom"/>
</dbReference>
<dbReference type="OrthoDB" id="3174517at2"/>
<dbReference type="Gene3D" id="3.40.630.30">
    <property type="match status" value="1"/>
</dbReference>
<keyword evidence="5" id="KW-1185">Reference proteome</keyword>
<comment type="caution">
    <text evidence="4">The sequence shown here is derived from an EMBL/GenBank/DDBJ whole genome shotgun (WGS) entry which is preliminary data.</text>
</comment>
<dbReference type="SUPFAM" id="SSF55729">
    <property type="entry name" value="Acyl-CoA N-acyltransferases (Nat)"/>
    <property type="match status" value="1"/>
</dbReference>
<dbReference type="Pfam" id="PF00583">
    <property type="entry name" value="Acetyltransf_1"/>
    <property type="match status" value="1"/>
</dbReference>
<reference evidence="4 5" key="1">
    <citation type="submission" date="2018-03" db="EMBL/GenBank/DDBJ databases">
        <title>Bioinformatic expansion and discovery of thiopeptide antibiotics.</title>
        <authorList>
            <person name="Schwalen C.J."/>
            <person name="Hudson G.A."/>
            <person name="Mitchell D.A."/>
        </authorList>
    </citation>
    <scope>NUCLEOTIDE SEQUENCE [LARGE SCALE GENOMIC DNA]</scope>
    <source>
        <strain evidence="4 5">ATCC 21389</strain>
    </source>
</reference>
<keyword evidence="1 4" id="KW-0808">Transferase</keyword>
<dbReference type="AlphaFoldDB" id="A0A2V4MTT2"/>
<dbReference type="InterPro" id="IPR016181">
    <property type="entry name" value="Acyl_CoA_acyltransferase"/>
</dbReference>
<keyword evidence="2" id="KW-0012">Acyltransferase</keyword>
<evidence type="ECO:0000313" key="5">
    <source>
        <dbReference type="Proteomes" id="UP000248039"/>
    </source>
</evidence>
<dbReference type="PANTHER" id="PTHR43877">
    <property type="entry name" value="AMINOALKYLPHOSPHONATE N-ACETYLTRANSFERASE-RELATED-RELATED"/>
    <property type="match status" value="1"/>
</dbReference>
<dbReference type="PANTHER" id="PTHR43877:SF2">
    <property type="entry name" value="AMINOALKYLPHOSPHONATE N-ACETYLTRANSFERASE-RELATED"/>
    <property type="match status" value="1"/>
</dbReference>
<organism evidence="4 5">
    <name type="scientific">Streptomyces tateyamensis</name>
    <dbReference type="NCBI Taxonomy" id="565073"/>
    <lineage>
        <taxon>Bacteria</taxon>
        <taxon>Bacillati</taxon>
        <taxon>Actinomycetota</taxon>
        <taxon>Actinomycetes</taxon>
        <taxon>Kitasatosporales</taxon>
        <taxon>Streptomycetaceae</taxon>
        <taxon>Streptomyces</taxon>
    </lineage>
</organism>
<sequence length="169" mass="18319">MGTHEWTVTPVPVEHPEAVAVVREYLAEIVARYYGRPVSAAELDQVVLDEPLTGLETFLIARQEDRVAGCAGLRRLDAVTGEVTKVYVHPAARGQGGGARLLAAVEAAAGERGMAVLRLDTRGDLVEARALYARAGYREIPRYNDSPYAAHWFEKELPGTAPVRPPTAS</sequence>
<evidence type="ECO:0000256" key="1">
    <source>
        <dbReference type="ARBA" id="ARBA00022679"/>
    </source>
</evidence>
<dbReference type="Proteomes" id="UP000248039">
    <property type="component" value="Unassembled WGS sequence"/>
</dbReference>
<evidence type="ECO:0000256" key="2">
    <source>
        <dbReference type="ARBA" id="ARBA00023315"/>
    </source>
</evidence>
<protein>
    <submittedName>
        <fullName evidence="4">GNAT family N-acetyltransferase</fullName>
    </submittedName>
</protein>
<name>A0A2V4MTT2_9ACTN</name>
<accession>A0A2V4MTT2</accession>
<dbReference type="PROSITE" id="PS51186">
    <property type="entry name" value="GNAT"/>
    <property type="match status" value="1"/>
</dbReference>
<dbReference type="GO" id="GO:0016747">
    <property type="term" value="F:acyltransferase activity, transferring groups other than amino-acyl groups"/>
    <property type="evidence" value="ECO:0007669"/>
    <property type="project" value="InterPro"/>
</dbReference>
<dbReference type="RefSeq" id="WP_110673060.1">
    <property type="nucleotide sequence ID" value="NZ_PYBW01000143.1"/>
</dbReference>
<dbReference type="EMBL" id="PYBW01000143">
    <property type="protein sequence ID" value="PYC67845.1"/>
    <property type="molecule type" value="Genomic_DNA"/>
</dbReference>